<keyword evidence="1" id="KW-0732">Signal</keyword>
<evidence type="ECO:0000313" key="2">
    <source>
        <dbReference type="EMBL" id="GAT48994.1"/>
    </source>
</evidence>
<sequence length="302" mass="32089">MRLSLAAIVLALFTSVVLADIPVSYLPSGTPIFSLPEGSHLQQSGSNFNVVAADGTIVHVFENLRGGGSPKAAKRQSLSVPVDATAPLPDNSTILSFNATIVVPPVPTTFDSQIMFFTYGVAFPDPDDGEPLYMAAGLQYGGTIFQGGPYWTLTFLSESVQSNLFLQPYLGNSIVYPGDVLNMSISVAPYTAYDIPGLWSYTLGFNDDPNLSTTEIFEDPPPTTLIIRGQEEGVSQVSDYPTGSVVFQDITLVLNTTTGPSSPASISWTTDTNSTVEPNLEIELEGNGSSDSQITIVFPVSG</sequence>
<keyword evidence="3" id="KW-1185">Reference proteome</keyword>
<accession>A0ABQ0LCY3</accession>
<gene>
    <name evidence="2" type="ORF">MCHLO_06357</name>
</gene>
<dbReference type="Proteomes" id="UP000815677">
    <property type="component" value="Unassembled WGS sequence"/>
</dbReference>
<reference evidence="2" key="1">
    <citation type="submission" date="2014-09" db="EMBL/GenBank/DDBJ databases">
        <title>Genome sequence of the luminous mushroom Mycena chlorophos for searching fungal bioluminescence genes.</title>
        <authorList>
            <person name="Tanaka Y."/>
            <person name="Kasuga D."/>
            <person name="Oba Y."/>
            <person name="Hase S."/>
            <person name="Sato K."/>
            <person name="Oba Y."/>
            <person name="Sakakibara Y."/>
        </authorList>
    </citation>
    <scope>NUCLEOTIDE SEQUENCE</scope>
</reference>
<protein>
    <submittedName>
        <fullName evidence="2">Uncharacterized protein</fullName>
    </submittedName>
</protein>
<proteinExistence type="predicted"/>
<evidence type="ECO:0000313" key="3">
    <source>
        <dbReference type="Proteomes" id="UP000815677"/>
    </source>
</evidence>
<organism evidence="2 3">
    <name type="scientific">Mycena chlorophos</name>
    <name type="common">Agaric fungus</name>
    <name type="synonym">Agaricus chlorophos</name>
    <dbReference type="NCBI Taxonomy" id="658473"/>
    <lineage>
        <taxon>Eukaryota</taxon>
        <taxon>Fungi</taxon>
        <taxon>Dikarya</taxon>
        <taxon>Basidiomycota</taxon>
        <taxon>Agaricomycotina</taxon>
        <taxon>Agaricomycetes</taxon>
        <taxon>Agaricomycetidae</taxon>
        <taxon>Agaricales</taxon>
        <taxon>Marasmiineae</taxon>
        <taxon>Mycenaceae</taxon>
        <taxon>Mycena</taxon>
    </lineage>
</organism>
<feature type="signal peptide" evidence="1">
    <location>
        <begin position="1"/>
        <end position="19"/>
    </location>
</feature>
<dbReference type="EMBL" id="DF845184">
    <property type="protein sequence ID" value="GAT48994.1"/>
    <property type="molecule type" value="Genomic_DNA"/>
</dbReference>
<name>A0ABQ0LCY3_MYCCL</name>
<feature type="chain" id="PRO_5045086783" evidence="1">
    <location>
        <begin position="20"/>
        <end position="302"/>
    </location>
</feature>
<evidence type="ECO:0000256" key="1">
    <source>
        <dbReference type="SAM" id="SignalP"/>
    </source>
</evidence>